<sequence length="62" mass="6776">TSAYYGQGISGISAFTKTLLETITISETFIKDSQRSLTDPVSLSSPFKSFYDFAQSIGRVES</sequence>
<proteinExistence type="predicted"/>
<evidence type="ECO:0000313" key="1">
    <source>
        <dbReference type="EMBL" id="KKM65858.1"/>
    </source>
</evidence>
<feature type="non-terminal residue" evidence="1">
    <location>
        <position position="1"/>
    </location>
</feature>
<accession>A0A0F9J8K5</accession>
<organism evidence="1">
    <name type="scientific">marine sediment metagenome</name>
    <dbReference type="NCBI Taxonomy" id="412755"/>
    <lineage>
        <taxon>unclassified sequences</taxon>
        <taxon>metagenomes</taxon>
        <taxon>ecological metagenomes</taxon>
    </lineage>
</organism>
<dbReference type="EMBL" id="LAZR01010645">
    <property type="protein sequence ID" value="KKM65858.1"/>
    <property type="molecule type" value="Genomic_DNA"/>
</dbReference>
<comment type="caution">
    <text evidence="1">The sequence shown here is derived from an EMBL/GenBank/DDBJ whole genome shotgun (WGS) entry which is preliminary data.</text>
</comment>
<protein>
    <submittedName>
        <fullName evidence="1">Uncharacterized protein</fullName>
    </submittedName>
</protein>
<reference evidence="1" key="1">
    <citation type="journal article" date="2015" name="Nature">
        <title>Complex archaea that bridge the gap between prokaryotes and eukaryotes.</title>
        <authorList>
            <person name="Spang A."/>
            <person name="Saw J.H."/>
            <person name="Jorgensen S.L."/>
            <person name="Zaremba-Niedzwiedzka K."/>
            <person name="Martijn J."/>
            <person name="Lind A.E."/>
            <person name="van Eijk R."/>
            <person name="Schleper C."/>
            <person name="Guy L."/>
            <person name="Ettema T.J."/>
        </authorList>
    </citation>
    <scope>NUCLEOTIDE SEQUENCE</scope>
</reference>
<gene>
    <name evidence="1" type="ORF">LCGC14_1487020</name>
</gene>
<dbReference type="AlphaFoldDB" id="A0A0F9J8K5"/>
<name>A0A0F9J8K5_9ZZZZ</name>